<keyword evidence="1" id="KW-1133">Transmembrane helix</keyword>
<sequence>MAKENNISILPISPENIKIAEYFVIVVVLVLYFRGQIRKNRQAKQYEQAGTDVNTSHAIQVRQACNPSGINLMIEFDGTWDNDLMLVADQIGDPDAVGKAYLNLYNENMYERLEKELTSAKFQQWVQRAKATPKAEQTVTATGAKLVAVKDTAVWSDTDSTKVARKVKAGDAVGTRLRAYYITNSAGKKDLYYLVGWTSFLFLYSQGLVPAADVKEA</sequence>
<proteinExistence type="predicted"/>
<organism evidence="2">
    <name type="scientific">Dyadobacter sp. 676</name>
    <dbReference type="NCBI Taxonomy" id="3088362"/>
    <lineage>
        <taxon>Bacteria</taxon>
        <taxon>Pseudomonadati</taxon>
        <taxon>Bacteroidota</taxon>
        <taxon>Cytophagia</taxon>
        <taxon>Cytophagales</taxon>
        <taxon>Spirosomataceae</taxon>
        <taxon>Dyadobacter</taxon>
    </lineage>
</organism>
<dbReference type="EMBL" id="CP159289">
    <property type="protein sequence ID" value="XCH24869.1"/>
    <property type="molecule type" value="Genomic_DNA"/>
</dbReference>
<feature type="transmembrane region" description="Helical" evidence="1">
    <location>
        <begin position="191"/>
        <end position="209"/>
    </location>
</feature>
<dbReference type="RefSeq" id="WP_353720176.1">
    <property type="nucleotide sequence ID" value="NZ_CP159289.1"/>
</dbReference>
<name>A0AAU8FLJ9_9BACT</name>
<protein>
    <submittedName>
        <fullName evidence="2">Uncharacterized protein</fullName>
    </submittedName>
</protein>
<keyword evidence="1" id="KW-0472">Membrane</keyword>
<keyword evidence="1" id="KW-0812">Transmembrane</keyword>
<dbReference type="AlphaFoldDB" id="A0AAU8FLJ9"/>
<accession>A0AAU8FLJ9</accession>
<gene>
    <name evidence="2" type="ORF">ABV298_00100</name>
</gene>
<feature type="transmembrane region" description="Helical" evidence="1">
    <location>
        <begin position="19"/>
        <end position="35"/>
    </location>
</feature>
<evidence type="ECO:0000256" key="1">
    <source>
        <dbReference type="SAM" id="Phobius"/>
    </source>
</evidence>
<evidence type="ECO:0000313" key="2">
    <source>
        <dbReference type="EMBL" id="XCH24869.1"/>
    </source>
</evidence>
<reference evidence="2" key="1">
    <citation type="submission" date="2024-06" db="EMBL/GenBank/DDBJ databases">
        <title>Sequencing and assembly of the genome of Dyadobacter sp. strain 676, a symbiont of Cyamopsis tetragonoloba.</title>
        <authorList>
            <person name="Guro P."/>
            <person name="Sazanova A."/>
            <person name="Kuznetsova I."/>
            <person name="Belimov A."/>
            <person name="Safronova V."/>
        </authorList>
    </citation>
    <scope>NUCLEOTIDE SEQUENCE</scope>
    <source>
        <strain evidence="2">676</strain>
    </source>
</reference>